<evidence type="ECO:0000256" key="7">
    <source>
        <dbReference type="ARBA" id="ARBA00023098"/>
    </source>
</evidence>
<comment type="caution">
    <text evidence="8">Lacks conserved residue(s) required for the propagation of feature annotation.</text>
</comment>
<dbReference type="SUPFAM" id="SSF48484">
    <property type="entry name" value="Lipoxigenase"/>
    <property type="match status" value="1"/>
</dbReference>
<gene>
    <name evidence="11" type="ORF">PEVE_00005416</name>
</gene>
<dbReference type="Proteomes" id="UP001159427">
    <property type="component" value="Unassembled WGS sequence"/>
</dbReference>
<dbReference type="PANTHER" id="PTHR11771">
    <property type="entry name" value="LIPOXYGENASE"/>
    <property type="match status" value="1"/>
</dbReference>
<dbReference type="Gene3D" id="2.40.180.10">
    <property type="entry name" value="Catalase core domain"/>
    <property type="match status" value="1"/>
</dbReference>
<comment type="caution">
    <text evidence="11">The sequence shown here is derived from an EMBL/GenBank/DDBJ whole genome shotgun (WGS) entry which is preliminary data.</text>
</comment>
<sequence>TNGETESLELDKESRLSYDDFAVTNEETIAEEQDIFEANRSVRREVKTKGNVLVAEGGGLKSTKWIIWSQLRRLIRWLGWTSDEFKAGKRNYYRVTGKDVGDPLLVVLKRVGGWFDNDWFVDRVTIEVEGKDTNYDFPCNRWVEKECTFFEGTAKLPTDEQHDKVKAQRGEELKHRRLLYEWGRNDAYSDLPGFVKAAAADELPKDVQFTDDAANSLTDAVRNTLLNLGLESLLDKFFDWEDFNDYRQIFTKFVDGVPQAADHWKDDRFFGFQFLNGCNPESIERCNKLPSNFPVTQELVGNQLDKGDTLEKALKGGRIYKVDYKILEHIPPYGQKGKDVRYMCASLGLFYVKGSGDLVPIAIQLHQQPSKNNPIWTPNDSELDWLCAKLWLRNSDTQFHQMITHLLRTHLFMEPVTVASYRHLPTIHPLWKLLSPHIRGVLAINTFGRGRLIAKGGVADNTLSVGGGGHILLMQKYHKTNSWTTYNLPRALRKRGLDEADKLPNFHYRDDALKLWAAIKEFVNEILEIYYRSDDDVVKDYELQHWIKDLHDYGYPVTDGHDDHGVPKSFESRQKLCDFLTAIIFTCSCQHAAVNFSQFDVYSFPPNSPALMRQPSPTRKGEIQKEHLMKCLPTKHQAANTIAVVYNLTRIFPDEKFIGDYPERLFIDAEAEDAISKFQKKLRGISIEIKERNETLEEPYRYPYLLPSRVPNSIAI</sequence>
<evidence type="ECO:0000256" key="1">
    <source>
        <dbReference type="ARBA" id="ARBA00004496"/>
    </source>
</evidence>
<feature type="non-terminal residue" evidence="11">
    <location>
        <position position="1"/>
    </location>
</feature>
<dbReference type="PROSITE" id="PS00081">
    <property type="entry name" value="LIPOXYGENASE_2"/>
    <property type="match status" value="1"/>
</dbReference>
<evidence type="ECO:0000256" key="3">
    <source>
        <dbReference type="ARBA" id="ARBA00022490"/>
    </source>
</evidence>
<dbReference type="Pfam" id="PF01477">
    <property type="entry name" value="PLAT"/>
    <property type="match status" value="1"/>
</dbReference>
<evidence type="ECO:0000313" key="12">
    <source>
        <dbReference type="Proteomes" id="UP001159427"/>
    </source>
</evidence>
<comment type="pathway">
    <text evidence="2">Lipid metabolism.</text>
</comment>
<keyword evidence="7" id="KW-0443">Lipid metabolism</keyword>
<dbReference type="EMBL" id="CALNXI010001343">
    <property type="protein sequence ID" value="CAH3165661.1"/>
    <property type="molecule type" value="Genomic_DNA"/>
</dbReference>
<dbReference type="InterPro" id="IPR020834">
    <property type="entry name" value="LipOase_CS"/>
</dbReference>
<organism evidence="11 12">
    <name type="scientific">Porites evermanni</name>
    <dbReference type="NCBI Taxonomy" id="104178"/>
    <lineage>
        <taxon>Eukaryota</taxon>
        <taxon>Metazoa</taxon>
        <taxon>Cnidaria</taxon>
        <taxon>Anthozoa</taxon>
        <taxon>Hexacorallia</taxon>
        <taxon>Scleractinia</taxon>
        <taxon>Fungiina</taxon>
        <taxon>Poritidae</taxon>
        <taxon>Porites</taxon>
    </lineage>
</organism>
<dbReference type="InterPro" id="IPR013819">
    <property type="entry name" value="LipOase_C"/>
</dbReference>
<name>A0ABN8QPA7_9CNID</name>
<dbReference type="InterPro" id="IPR036392">
    <property type="entry name" value="PLAT/LH2_dom_sf"/>
</dbReference>
<reference evidence="11 12" key="1">
    <citation type="submission" date="2022-05" db="EMBL/GenBank/DDBJ databases">
        <authorList>
            <consortium name="Genoscope - CEA"/>
            <person name="William W."/>
        </authorList>
    </citation>
    <scope>NUCLEOTIDE SEQUENCE [LARGE SCALE GENOMIC DNA]</scope>
</reference>
<proteinExistence type="predicted"/>
<dbReference type="Gene3D" id="1.20.245.10">
    <property type="entry name" value="Lipoxygenase-1, Domain 5"/>
    <property type="match status" value="1"/>
</dbReference>
<evidence type="ECO:0000259" key="9">
    <source>
        <dbReference type="PROSITE" id="PS50095"/>
    </source>
</evidence>
<dbReference type="SUPFAM" id="SSF49723">
    <property type="entry name" value="Lipase/lipooxygenase domain (PLAT/LH2 domain)"/>
    <property type="match status" value="1"/>
</dbReference>
<protein>
    <recommendedName>
        <fullName evidence="13">Lipoxygenase</fullName>
    </recommendedName>
</protein>
<keyword evidence="3" id="KW-0963">Cytoplasm</keyword>
<evidence type="ECO:0000256" key="8">
    <source>
        <dbReference type="PROSITE-ProRule" id="PRU00152"/>
    </source>
</evidence>
<comment type="subcellular location">
    <subcellularLocation>
        <location evidence="1">Cytoplasm</location>
    </subcellularLocation>
</comment>
<feature type="domain" description="PLAT" evidence="9">
    <location>
        <begin position="48"/>
        <end position="157"/>
    </location>
</feature>
<dbReference type="Pfam" id="PF00305">
    <property type="entry name" value="Lipoxygenase"/>
    <property type="match status" value="1"/>
</dbReference>
<evidence type="ECO:0000256" key="4">
    <source>
        <dbReference type="ARBA" id="ARBA00022723"/>
    </source>
</evidence>
<evidence type="ECO:0000313" key="11">
    <source>
        <dbReference type="EMBL" id="CAH3165661.1"/>
    </source>
</evidence>
<dbReference type="InterPro" id="IPR001024">
    <property type="entry name" value="PLAT/LH2_dom"/>
</dbReference>
<dbReference type="InterPro" id="IPR001885">
    <property type="entry name" value="LipOase_mml"/>
</dbReference>
<dbReference type="SMART" id="SM00308">
    <property type="entry name" value="LH2"/>
    <property type="match status" value="1"/>
</dbReference>
<evidence type="ECO:0000256" key="6">
    <source>
        <dbReference type="ARBA" id="ARBA00023002"/>
    </source>
</evidence>
<evidence type="ECO:0000256" key="5">
    <source>
        <dbReference type="ARBA" id="ARBA00022964"/>
    </source>
</evidence>
<accession>A0ABN8QPA7</accession>
<dbReference type="InterPro" id="IPR036226">
    <property type="entry name" value="LipOase_C_sf"/>
</dbReference>
<keyword evidence="4" id="KW-0479">Metal-binding</keyword>
<evidence type="ECO:0008006" key="13">
    <source>
        <dbReference type="Google" id="ProtNLM"/>
    </source>
</evidence>
<evidence type="ECO:0000256" key="2">
    <source>
        <dbReference type="ARBA" id="ARBA00005189"/>
    </source>
</evidence>
<keyword evidence="5" id="KW-0223">Dioxygenase</keyword>
<keyword evidence="12" id="KW-1185">Reference proteome</keyword>
<evidence type="ECO:0000259" key="10">
    <source>
        <dbReference type="PROSITE" id="PS51393"/>
    </source>
</evidence>
<dbReference type="PRINTS" id="PR00467">
    <property type="entry name" value="MAMLPOXGNASE"/>
</dbReference>
<keyword evidence="6" id="KW-0560">Oxidoreductase</keyword>
<dbReference type="Gene3D" id="3.10.450.60">
    <property type="match status" value="1"/>
</dbReference>
<dbReference type="PRINTS" id="PR00087">
    <property type="entry name" value="LIPOXYGENASE"/>
</dbReference>
<feature type="domain" description="Lipoxygenase" evidence="10">
    <location>
        <begin position="155"/>
        <end position="716"/>
    </location>
</feature>
<dbReference type="PROSITE" id="PS50095">
    <property type="entry name" value="PLAT"/>
    <property type="match status" value="1"/>
</dbReference>
<dbReference type="InterPro" id="IPR000907">
    <property type="entry name" value="LipOase"/>
</dbReference>
<dbReference type="PROSITE" id="PS51393">
    <property type="entry name" value="LIPOXYGENASE_3"/>
    <property type="match status" value="1"/>
</dbReference>